<dbReference type="InterPro" id="IPR058263">
    <property type="entry name" value="DUF7957"/>
</dbReference>
<keyword evidence="3" id="KW-1185">Reference proteome</keyword>
<gene>
    <name evidence="2" type="ORF">ACFOUR_15305</name>
</gene>
<dbReference type="GeneID" id="73902354"/>
<dbReference type="Pfam" id="PF25857">
    <property type="entry name" value="DUF7957"/>
    <property type="match status" value="1"/>
</dbReference>
<name>A0ABD5NRQ9_9EURY</name>
<comment type="caution">
    <text evidence="2">The sequence shown here is derived from an EMBL/GenBank/DDBJ whole genome shotgun (WGS) entry which is preliminary data.</text>
</comment>
<dbReference type="EMBL" id="JBHSAQ010000013">
    <property type="protein sequence ID" value="MFC3959728.1"/>
    <property type="molecule type" value="Genomic_DNA"/>
</dbReference>
<dbReference type="RefSeq" id="WP_256533241.1">
    <property type="nucleotide sequence ID" value="NZ_CP101824.1"/>
</dbReference>
<proteinExistence type="predicted"/>
<organism evidence="2 3">
    <name type="scientific">Halovivax cerinus</name>
    <dbReference type="NCBI Taxonomy" id="1487865"/>
    <lineage>
        <taxon>Archaea</taxon>
        <taxon>Methanobacteriati</taxon>
        <taxon>Methanobacteriota</taxon>
        <taxon>Stenosarchaea group</taxon>
        <taxon>Halobacteria</taxon>
        <taxon>Halobacteriales</taxon>
        <taxon>Natrialbaceae</taxon>
        <taxon>Halovivax</taxon>
    </lineage>
</organism>
<evidence type="ECO:0000313" key="3">
    <source>
        <dbReference type="Proteomes" id="UP001595846"/>
    </source>
</evidence>
<sequence>MTTIDESGTELRIDGETVTLPEPIEDVEEVDDTVVVLFGDGSSEPSDTNVWAFATDGAKLWEIEAATLPTGDAYRYTGIAVEDGALRASNWKGGTYHVDPTDGSIVESELTK</sequence>
<dbReference type="AlphaFoldDB" id="A0ABD5NRQ9"/>
<accession>A0ABD5NRQ9</accession>
<reference evidence="2 3" key="1">
    <citation type="journal article" date="2019" name="Int. J. Syst. Evol. Microbiol.">
        <title>The Global Catalogue of Microorganisms (GCM) 10K type strain sequencing project: providing services to taxonomists for standard genome sequencing and annotation.</title>
        <authorList>
            <consortium name="The Broad Institute Genomics Platform"/>
            <consortium name="The Broad Institute Genome Sequencing Center for Infectious Disease"/>
            <person name="Wu L."/>
            <person name="Ma J."/>
        </authorList>
    </citation>
    <scope>NUCLEOTIDE SEQUENCE [LARGE SCALE GENOMIC DNA]</scope>
    <source>
        <strain evidence="2 3">IBRC-M 10256</strain>
    </source>
</reference>
<evidence type="ECO:0000313" key="2">
    <source>
        <dbReference type="EMBL" id="MFC3959728.1"/>
    </source>
</evidence>
<protein>
    <submittedName>
        <fullName evidence="2">Uncharacterized protein</fullName>
    </submittedName>
</protein>
<evidence type="ECO:0000256" key="1">
    <source>
        <dbReference type="SAM" id="MobiDB-lite"/>
    </source>
</evidence>
<feature type="region of interest" description="Disordered" evidence="1">
    <location>
        <begin position="91"/>
        <end position="112"/>
    </location>
</feature>
<dbReference type="Proteomes" id="UP001595846">
    <property type="component" value="Unassembled WGS sequence"/>
</dbReference>